<dbReference type="GO" id="GO:0031416">
    <property type="term" value="C:NatB complex"/>
    <property type="evidence" value="ECO:0007669"/>
    <property type="project" value="TreeGrafter"/>
</dbReference>
<proteinExistence type="inferred from homology"/>
<dbReference type="WBParaSite" id="Gr19_v10_g7392.t2">
    <property type="protein sequence ID" value="Gr19_v10_g7392.t2"/>
    <property type="gene ID" value="Gr19_v10_g7392"/>
</dbReference>
<evidence type="ECO:0000256" key="1">
    <source>
        <dbReference type="ARBA" id="ARBA00006298"/>
    </source>
</evidence>
<feature type="region of interest" description="Disordered" evidence="4">
    <location>
        <begin position="800"/>
        <end position="834"/>
    </location>
</feature>
<dbReference type="PANTHER" id="PTHR22767:SF3">
    <property type="entry name" value="N-ALPHA-ACETYLTRANSFERASE 25, NATB AUXILIARY SUBUNIT"/>
    <property type="match status" value="1"/>
</dbReference>
<comment type="similarity">
    <text evidence="1">Belongs to the MDM20/NAA25 family.</text>
</comment>
<evidence type="ECO:0000313" key="5">
    <source>
        <dbReference type="Proteomes" id="UP000887572"/>
    </source>
</evidence>
<evidence type="ECO:0000256" key="3">
    <source>
        <dbReference type="ARBA" id="ARBA00029872"/>
    </source>
</evidence>
<dbReference type="Gene3D" id="1.25.40.1040">
    <property type="match status" value="1"/>
</dbReference>
<keyword evidence="2" id="KW-0802">TPR repeat</keyword>
<dbReference type="SUPFAM" id="SSF48452">
    <property type="entry name" value="TPR-like"/>
    <property type="match status" value="1"/>
</dbReference>
<dbReference type="InterPro" id="IPR011990">
    <property type="entry name" value="TPR-like_helical_dom_sf"/>
</dbReference>
<protein>
    <recommendedName>
        <fullName evidence="3">N-terminal acetyltransferase B complex subunit MDM20 homolog</fullName>
    </recommendedName>
</protein>
<dbReference type="Pfam" id="PF09797">
    <property type="entry name" value="NatB_MDM20"/>
    <property type="match status" value="1"/>
</dbReference>
<accession>A0A914I536</accession>
<dbReference type="PANTHER" id="PTHR22767">
    <property type="entry name" value="N-TERMINAL ACETYLTRANSFERASE-RELATED"/>
    <property type="match status" value="1"/>
</dbReference>
<evidence type="ECO:0000313" key="6">
    <source>
        <dbReference type="WBParaSite" id="Gr19_v10_g7392.t2"/>
    </source>
</evidence>
<reference evidence="6" key="1">
    <citation type="submission" date="2022-11" db="UniProtKB">
        <authorList>
            <consortium name="WormBaseParasite"/>
        </authorList>
    </citation>
    <scope>IDENTIFICATION</scope>
</reference>
<evidence type="ECO:0000256" key="2">
    <source>
        <dbReference type="ARBA" id="ARBA00022803"/>
    </source>
</evidence>
<name>A0A914I536_GLORO</name>
<keyword evidence="5" id="KW-1185">Reference proteome</keyword>
<dbReference type="AlphaFoldDB" id="A0A914I536"/>
<sequence length="930" mass="105983">MHSSKRLHFDEKISMRRLRPLYDLVDAGQNKKAISEADKMLKKHPKLHTANALKALALIRIERFNDAEALINSLEDICRTDEIDEAFVQALSHCYKELNRADRVVDLYTELTRRQPTNEQFFRELFFSCARVSNLREQQRVALQLAKICTTTEPSTYYMWAVLVILVQGFENKQLGVSMSFQLANRMLEKVSDVELVQHQGGLELRLTALETSNLNMHIRQRLRRLHKLNGSYEQLFQLCIGAVQNEPNDWSNWVNLTDTFLQLHDKDDRFLSELIQKCQFLEAKNEKKDLVGRRTLLLAKLLLIERLSSANLCTQRNLVEEQFGSPFALHQEVIRTFHDRPSTFMDLKIFLNLLSAEQQRALLLIISSLSTNGEAAQSADSVWTFLLSEMISFHCFRPSSLSAECIKDSIHRLLNKITLINGDDELAVAVAGDYNLLVMLLSFLEVVNKQPVCNALTPILLCRIYAIFGNALRINELIGQMQIKFVQRINFAFLQCFVAENFGLFKTAENYYSSMVNLHKSNEREISDCIVSAFRKEKYLQIINLYEFSNACRNSVYSMCADVQNALFTGCFSSNSLEMASNCFTLDDDFDLGHLVDNREFSAVKVFLSDSMLREIREESLKEIRAYLGLRSSLGFAICSIGKQSLERNAKAFFATLEQCRKEFSTAPNIRNLLENFTDTGLELFLRSSNTGTSGPVQLPVLVIEAAIRLTTDSEHNNEPLQQQQQSEMAASNCHRLTEAAELFTTFLDGLVAADNQSAPITSLKERIDALKSVSKLVEMLAFALIGGKRLEQLFLSAKSNGKKERSDSGKKREKPHHHQSCQQQQPQQHHVELERKSVDLDSLGPYSQAIHRALQCIRTFVSTKLKRVEAPPSSVQDDDQFGLRELFPKHLKSELEVAEKKVLETVSSPDLFNELTEKIDHLINFSCL</sequence>
<organism evidence="5 6">
    <name type="scientific">Globodera rostochiensis</name>
    <name type="common">Golden nematode worm</name>
    <name type="synonym">Heterodera rostochiensis</name>
    <dbReference type="NCBI Taxonomy" id="31243"/>
    <lineage>
        <taxon>Eukaryota</taxon>
        <taxon>Metazoa</taxon>
        <taxon>Ecdysozoa</taxon>
        <taxon>Nematoda</taxon>
        <taxon>Chromadorea</taxon>
        <taxon>Rhabditida</taxon>
        <taxon>Tylenchina</taxon>
        <taxon>Tylenchomorpha</taxon>
        <taxon>Tylenchoidea</taxon>
        <taxon>Heteroderidae</taxon>
        <taxon>Heteroderinae</taxon>
        <taxon>Globodera</taxon>
    </lineage>
</organism>
<feature type="compositionally biased region" description="Basic and acidic residues" evidence="4">
    <location>
        <begin position="803"/>
        <end position="812"/>
    </location>
</feature>
<dbReference type="InterPro" id="IPR019183">
    <property type="entry name" value="NAA25_NatB_aux_su"/>
</dbReference>
<dbReference type="Proteomes" id="UP000887572">
    <property type="component" value="Unplaced"/>
</dbReference>
<evidence type="ECO:0000256" key="4">
    <source>
        <dbReference type="SAM" id="MobiDB-lite"/>
    </source>
</evidence>